<proteinExistence type="predicted"/>
<comment type="caution">
    <text evidence="1">The sequence shown here is derived from an EMBL/GenBank/DDBJ whole genome shotgun (WGS) entry which is preliminary data.</text>
</comment>
<dbReference type="EMBL" id="JABANM010021207">
    <property type="protein sequence ID" value="KAF4721587.1"/>
    <property type="molecule type" value="Genomic_DNA"/>
</dbReference>
<organism evidence="1 2">
    <name type="scientific">Perkinsus olseni</name>
    <name type="common">Perkinsus atlanticus</name>
    <dbReference type="NCBI Taxonomy" id="32597"/>
    <lineage>
        <taxon>Eukaryota</taxon>
        <taxon>Sar</taxon>
        <taxon>Alveolata</taxon>
        <taxon>Perkinsozoa</taxon>
        <taxon>Perkinsea</taxon>
        <taxon>Perkinsida</taxon>
        <taxon>Perkinsidae</taxon>
        <taxon>Perkinsus</taxon>
    </lineage>
</organism>
<dbReference type="AlphaFoldDB" id="A0A7J6RM54"/>
<sequence>MKQGRKVFVRFVPMTTLCNRAELRRVTSSILHYLDSKMRGMPLDCLVEVWAMAHPQVEGLERASRICVSAQEGDGSPPLEGEVLDLRTRTHRQDTSSDSFFWRIDYEEESLKLLFAEGPDGGAICVHTTEEFLYVLSRVDGSYRFPRSLGFIREGYDFSEEHGFSLWPWSADDRRRNYISSATSCDNAYIYATTTDLDRDRSDILVEIDVGHDIGRFRTIGSGDLYPVSAAMLNGRASLFWLDREGPSNAQKWTRGRGGPGSKDICTPFLQHHGVQFTTLTVSNQVAWLGVWWLEQERFWQVDLITETILAVFQSSSEPYDLYARPDGGLWAVLLADSKELLVEVWKPVLEPRPHKPIMMGRIDPTTTQD</sequence>
<accession>A0A7J6RM54</accession>
<evidence type="ECO:0000313" key="1">
    <source>
        <dbReference type="EMBL" id="KAF4721587.1"/>
    </source>
</evidence>
<dbReference type="Proteomes" id="UP000574390">
    <property type="component" value="Unassembled WGS sequence"/>
</dbReference>
<protein>
    <submittedName>
        <fullName evidence="1">Uncharacterized protein</fullName>
    </submittedName>
</protein>
<name>A0A7J6RM54_PEROL</name>
<reference evidence="1 2" key="1">
    <citation type="submission" date="2020-04" db="EMBL/GenBank/DDBJ databases">
        <title>Perkinsus olseni comparative genomics.</title>
        <authorList>
            <person name="Bogema D.R."/>
        </authorList>
    </citation>
    <scope>NUCLEOTIDE SEQUENCE [LARGE SCALE GENOMIC DNA]</scope>
    <source>
        <strain evidence="1">ATCC PRA-205</strain>
    </source>
</reference>
<gene>
    <name evidence="1" type="ORF">FOZ62_007553</name>
</gene>
<evidence type="ECO:0000313" key="2">
    <source>
        <dbReference type="Proteomes" id="UP000574390"/>
    </source>
</evidence>
<dbReference type="SUPFAM" id="SSF82171">
    <property type="entry name" value="DPP6 N-terminal domain-like"/>
    <property type="match status" value="1"/>
</dbReference>